<accession>A0A9N8ZBZ6</accession>
<feature type="region of interest" description="Disordered" evidence="2">
    <location>
        <begin position="237"/>
        <end position="260"/>
    </location>
</feature>
<feature type="coiled-coil region" evidence="1">
    <location>
        <begin position="87"/>
        <end position="124"/>
    </location>
</feature>
<evidence type="ECO:0000256" key="2">
    <source>
        <dbReference type="SAM" id="MobiDB-lite"/>
    </source>
</evidence>
<proteinExistence type="predicted"/>
<comment type="caution">
    <text evidence="3">The sequence shown here is derived from an EMBL/GenBank/DDBJ whole genome shotgun (WGS) entry which is preliminary data.</text>
</comment>
<evidence type="ECO:0000313" key="4">
    <source>
        <dbReference type="Proteomes" id="UP000789831"/>
    </source>
</evidence>
<dbReference type="OrthoDB" id="10377806at2759"/>
<protein>
    <submittedName>
        <fullName evidence="3">2904_t:CDS:1</fullName>
    </submittedName>
</protein>
<sequence length="260" mass="30422">MLTKNTITQFKSERNRRELKRLRNAINSRKSFLTQKKRIRKRKKLLEENLILVYEATTAGACDLIRSLRITHHYFINVSSSGVPDYITTLNRAEEELKKAMEHIQKLGDQMEELNRQRNEIIMHNNDDDDLNYGNGKENAKVDIICNNGIQNDDMKRDMEIDDNSSSSFNLDPNADLESLRIQYDDTESKLDEYYMEIDQRDSYLDDLILNKVMQCIQKKPCTPSIILSQKPTREFRPRASTFPTLSPIPEEDEESLIIE</sequence>
<evidence type="ECO:0000313" key="3">
    <source>
        <dbReference type="EMBL" id="CAG8488360.1"/>
    </source>
</evidence>
<name>A0A9N8ZBZ6_9GLOM</name>
<reference evidence="3" key="1">
    <citation type="submission" date="2021-06" db="EMBL/GenBank/DDBJ databases">
        <authorList>
            <person name="Kallberg Y."/>
            <person name="Tangrot J."/>
            <person name="Rosling A."/>
        </authorList>
    </citation>
    <scope>NUCLEOTIDE SEQUENCE</scope>
    <source>
        <strain evidence="3">MT106</strain>
    </source>
</reference>
<gene>
    <name evidence="3" type="ORF">AGERDE_LOCUS3615</name>
</gene>
<organism evidence="3 4">
    <name type="scientific">Ambispora gerdemannii</name>
    <dbReference type="NCBI Taxonomy" id="144530"/>
    <lineage>
        <taxon>Eukaryota</taxon>
        <taxon>Fungi</taxon>
        <taxon>Fungi incertae sedis</taxon>
        <taxon>Mucoromycota</taxon>
        <taxon>Glomeromycotina</taxon>
        <taxon>Glomeromycetes</taxon>
        <taxon>Archaeosporales</taxon>
        <taxon>Ambisporaceae</taxon>
        <taxon>Ambispora</taxon>
    </lineage>
</organism>
<keyword evidence="1" id="KW-0175">Coiled coil</keyword>
<feature type="compositionally biased region" description="Acidic residues" evidence="2">
    <location>
        <begin position="250"/>
        <end position="260"/>
    </location>
</feature>
<evidence type="ECO:0000256" key="1">
    <source>
        <dbReference type="SAM" id="Coils"/>
    </source>
</evidence>
<dbReference type="AlphaFoldDB" id="A0A9N8ZBZ6"/>
<keyword evidence="4" id="KW-1185">Reference proteome</keyword>
<dbReference type="Proteomes" id="UP000789831">
    <property type="component" value="Unassembled WGS sequence"/>
</dbReference>
<dbReference type="EMBL" id="CAJVPL010000367">
    <property type="protein sequence ID" value="CAG8488360.1"/>
    <property type="molecule type" value="Genomic_DNA"/>
</dbReference>